<dbReference type="Proteomes" id="UP000295304">
    <property type="component" value="Unassembled WGS sequence"/>
</dbReference>
<sequence length="134" mass="14301">MSDVATSMGTGLVAERTATARPGAGQDGKDASETSEDAQTMDAQVSDAQVSDVKARLESALARLENALHEKAERDLATGSDPADGGLKNGGVSAELQRRLDVLTTENDRLQRKHQLLGERLDATIDRIKRLMQG</sequence>
<evidence type="ECO:0000313" key="2">
    <source>
        <dbReference type="EMBL" id="TCS63140.1"/>
    </source>
</evidence>
<proteinExistence type="predicted"/>
<evidence type="ECO:0000256" key="1">
    <source>
        <dbReference type="SAM" id="MobiDB-lite"/>
    </source>
</evidence>
<name>A0A4R3JEP1_9PROT</name>
<keyword evidence="3" id="KW-1185">Reference proteome</keyword>
<organism evidence="2 3">
    <name type="scientific">Varunaivibrio sulfuroxidans</name>
    <dbReference type="NCBI Taxonomy" id="1773489"/>
    <lineage>
        <taxon>Bacteria</taxon>
        <taxon>Pseudomonadati</taxon>
        <taxon>Pseudomonadota</taxon>
        <taxon>Alphaproteobacteria</taxon>
        <taxon>Rhodospirillales</taxon>
        <taxon>Magnetovibrionaceae</taxon>
        <taxon>Varunaivibrio</taxon>
    </lineage>
</organism>
<dbReference type="RefSeq" id="WP_132938859.1">
    <property type="nucleotide sequence ID" value="NZ_CP119676.1"/>
</dbReference>
<protein>
    <submittedName>
        <fullName evidence="2">Uncharacterized protein</fullName>
    </submittedName>
</protein>
<feature type="compositionally biased region" description="Polar residues" evidence="1">
    <location>
        <begin position="37"/>
        <end position="49"/>
    </location>
</feature>
<reference evidence="2 3" key="1">
    <citation type="submission" date="2019-03" db="EMBL/GenBank/DDBJ databases">
        <title>Genomic Encyclopedia of Type Strains, Phase IV (KMG-IV): sequencing the most valuable type-strain genomes for metagenomic binning, comparative biology and taxonomic classification.</title>
        <authorList>
            <person name="Goeker M."/>
        </authorList>
    </citation>
    <scope>NUCLEOTIDE SEQUENCE [LARGE SCALE GENOMIC DNA]</scope>
    <source>
        <strain evidence="2 3">DSM 101688</strain>
    </source>
</reference>
<dbReference type="AlphaFoldDB" id="A0A4R3JEP1"/>
<accession>A0A4R3JEP1</accession>
<gene>
    <name evidence="2" type="ORF">EDD55_104233</name>
</gene>
<comment type="caution">
    <text evidence="2">The sequence shown here is derived from an EMBL/GenBank/DDBJ whole genome shotgun (WGS) entry which is preliminary data.</text>
</comment>
<feature type="region of interest" description="Disordered" evidence="1">
    <location>
        <begin position="70"/>
        <end position="92"/>
    </location>
</feature>
<evidence type="ECO:0000313" key="3">
    <source>
        <dbReference type="Proteomes" id="UP000295304"/>
    </source>
</evidence>
<dbReference type="EMBL" id="SLZW01000004">
    <property type="protein sequence ID" value="TCS63140.1"/>
    <property type="molecule type" value="Genomic_DNA"/>
</dbReference>
<feature type="region of interest" description="Disordered" evidence="1">
    <location>
        <begin position="1"/>
        <end position="50"/>
    </location>
</feature>